<accession>A0A538S9J5</accession>
<dbReference type="Gene3D" id="2.60.300.12">
    <property type="entry name" value="HesB-like domain"/>
    <property type="match status" value="1"/>
</dbReference>
<reference evidence="2 3" key="1">
    <citation type="journal article" date="2019" name="Nat. Microbiol.">
        <title>Mediterranean grassland soil C-N compound turnover is dependent on rainfall and depth, and is mediated by genomically divergent microorganisms.</title>
        <authorList>
            <person name="Diamond S."/>
            <person name="Andeer P.F."/>
            <person name="Li Z."/>
            <person name="Crits-Christoph A."/>
            <person name="Burstein D."/>
            <person name="Anantharaman K."/>
            <person name="Lane K.R."/>
            <person name="Thomas B.C."/>
            <person name="Pan C."/>
            <person name="Northen T.R."/>
            <person name="Banfield J.F."/>
        </authorList>
    </citation>
    <scope>NUCLEOTIDE SEQUENCE [LARGE SCALE GENOMIC DNA]</scope>
    <source>
        <strain evidence="2">WS_3</strain>
    </source>
</reference>
<evidence type="ECO:0000313" key="3">
    <source>
        <dbReference type="Proteomes" id="UP000320184"/>
    </source>
</evidence>
<dbReference type="Pfam" id="PF01521">
    <property type="entry name" value="Fe-S_biosyn"/>
    <property type="match status" value="1"/>
</dbReference>
<dbReference type="EMBL" id="VBOT01000156">
    <property type="protein sequence ID" value="TMQ48054.1"/>
    <property type="molecule type" value="Genomic_DNA"/>
</dbReference>
<gene>
    <name evidence="2" type="ORF">E6K73_12750</name>
</gene>
<dbReference type="InterPro" id="IPR035903">
    <property type="entry name" value="HesB-like_dom_sf"/>
</dbReference>
<dbReference type="Proteomes" id="UP000320184">
    <property type="component" value="Unassembled WGS sequence"/>
</dbReference>
<comment type="caution">
    <text evidence="2">The sequence shown here is derived from an EMBL/GenBank/DDBJ whole genome shotgun (WGS) entry which is preliminary data.</text>
</comment>
<name>A0A538S9J5_UNCEI</name>
<evidence type="ECO:0000313" key="2">
    <source>
        <dbReference type="EMBL" id="TMQ48054.1"/>
    </source>
</evidence>
<evidence type="ECO:0000259" key="1">
    <source>
        <dbReference type="Pfam" id="PF01521"/>
    </source>
</evidence>
<dbReference type="SUPFAM" id="SSF89360">
    <property type="entry name" value="HesB-like domain"/>
    <property type="match status" value="1"/>
</dbReference>
<dbReference type="AlphaFoldDB" id="A0A538S9J5"/>
<sequence>MVTISDQARSRILGLMKAEKRDHVALRFGVQGRHGGEFVYRLAFVEESDRAATDVVVDAGGFQLYVDADSAPSLEGASIDYVEGP</sequence>
<proteinExistence type="predicted"/>
<feature type="non-terminal residue" evidence="2">
    <location>
        <position position="85"/>
    </location>
</feature>
<organism evidence="2 3">
    <name type="scientific">Eiseniibacteriota bacterium</name>
    <dbReference type="NCBI Taxonomy" id="2212470"/>
    <lineage>
        <taxon>Bacteria</taxon>
        <taxon>Candidatus Eiseniibacteriota</taxon>
    </lineage>
</organism>
<feature type="domain" description="Core" evidence="1">
    <location>
        <begin position="2"/>
        <end position="83"/>
    </location>
</feature>
<protein>
    <submittedName>
        <fullName evidence="2">Iron-sulfur cluster assembly accessory protein</fullName>
    </submittedName>
</protein>
<dbReference type="InterPro" id="IPR000361">
    <property type="entry name" value="ATAP_core_dom"/>
</dbReference>